<name>A0A8H8CNM7_PSICU</name>
<organism evidence="1">
    <name type="scientific">Psilocybe cubensis</name>
    <name type="common">Psychedelic mushroom</name>
    <name type="synonym">Stropharia cubensis</name>
    <dbReference type="NCBI Taxonomy" id="181762"/>
    <lineage>
        <taxon>Eukaryota</taxon>
        <taxon>Fungi</taxon>
        <taxon>Dikarya</taxon>
        <taxon>Basidiomycota</taxon>
        <taxon>Agaricomycotina</taxon>
        <taxon>Agaricomycetes</taxon>
        <taxon>Agaricomycetidae</taxon>
        <taxon>Agaricales</taxon>
        <taxon>Agaricineae</taxon>
        <taxon>Strophariaceae</taxon>
        <taxon>Psilocybe</taxon>
    </lineage>
</organism>
<dbReference type="Gene3D" id="2.60.120.260">
    <property type="entry name" value="Galactose-binding domain-like"/>
    <property type="match status" value="1"/>
</dbReference>
<sequence length="216" mass="23798">MTSRREIFVDDTDPSINYIGSAYKSTLHGTRSDGSLSFAFNGSQVTVYGLSNVHNDSGVLDPTWECFVDNKSIGNTSSFLGTENHWVFCDQDALLDGPHILTVNVTVKNQQTFWFDNIQYVPSSSVSLENAAIKLDHRDPELQYGSGWNPYLDGTTATFTQTPNSIFTYSFIGVSLSWFSQIPPDLPHAATVGSYYVDNQAPIQFSLNGLLSEISG</sequence>
<gene>
    <name evidence="1" type="ORF">JR316_004052</name>
</gene>
<proteinExistence type="predicted"/>
<protein>
    <submittedName>
        <fullName evidence="1">Uncharacterized protein</fullName>
    </submittedName>
</protein>
<comment type="caution">
    <text evidence="1">The sequence shown here is derived from an EMBL/GenBank/DDBJ whole genome shotgun (WGS) entry which is preliminary data.</text>
</comment>
<reference evidence="1" key="1">
    <citation type="submission" date="2021-02" db="EMBL/GenBank/DDBJ databases">
        <title>Psilocybe cubensis genome.</title>
        <authorList>
            <person name="Mckernan K.J."/>
            <person name="Crawford S."/>
            <person name="Trippe A."/>
            <person name="Kane L.T."/>
            <person name="Mclaughlin S."/>
        </authorList>
    </citation>
    <scope>NUCLEOTIDE SEQUENCE [LARGE SCALE GENOMIC DNA]</scope>
    <source>
        <strain evidence="1">MGC-MH-2018</strain>
    </source>
</reference>
<dbReference type="AlphaFoldDB" id="A0A8H8CNM7"/>
<evidence type="ECO:0000313" key="1">
    <source>
        <dbReference type="EMBL" id="KAG5171963.1"/>
    </source>
</evidence>
<accession>A0A8H8CNM7</accession>
<dbReference type="EMBL" id="JAFIQS010000003">
    <property type="protein sequence ID" value="KAG5171963.1"/>
    <property type="molecule type" value="Genomic_DNA"/>
</dbReference>